<dbReference type="AlphaFoldDB" id="A0A812TVX6"/>
<sequence>MEMGGLRTDACRMIENQIMLQKRISLSWWRSLLSKSVRAWQPMAQAFREELERRLSRTSKSEDLKQNLVEAPVPEVSAEASAEAEVPAEVPRVSSAALSLSFSARETEVEALAPRSLLSPIAGSGSSSSSSPRTFVSQGSRGRAPSDVVRAESTGLLGLGGSRSTWGRRLLEADVRSLRAELQEERARSSRLAAELRHAQAKVEKLQGQLDLQRERDELLQDLDSSLREMKTSHTSEQKEAMKETKAQEKQEKKALMAELAKIEKMRAEREKDRLHKLKQAKGKSKGKRSAAEAGLPTKEPEIRDID</sequence>
<evidence type="ECO:0000256" key="1">
    <source>
        <dbReference type="SAM" id="MobiDB-lite"/>
    </source>
</evidence>
<dbReference type="EMBL" id="CAJNJA010026053">
    <property type="protein sequence ID" value="CAE7553947.1"/>
    <property type="molecule type" value="Genomic_DNA"/>
</dbReference>
<proteinExistence type="predicted"/>
<dbReference type="Proteomes" id="UP000601435">
    <property type="component" value="Unassembled WGS sequence"/>
</dbReference>
<feature type="compositionally biased region" description="Basic residues" evidence="1">
    <location>
        <begin position="275"/>
        <end position="289"/>
    </location>
</feature>
<feature type="region of interest" description="Disordered" evidence="1">
    <location>
        <begin position="63"/>
        <end position="82"/>
    </location>
</feature>
<organism evidence="2 3">
    <name type="scientific">Symbiodinium necroappetens</name>
    <dbReference type="NCBI Taxonomy" id="1628268"/>
    <lineage>
        <taxon>Eukaryota</taxon>
        <taxon>Sar</taxon>
        <taxon>Alveolata</taxon>
        <taxon>Dinophyceae</taxon>
        <taxon>Suessiales</taxon>
        <taxon>Symbiodiniaceae</taxon>
        <taxon>Symbiodinium</taxon>
    </lineage>
</organism>
<evidence type="ECO:0000313" key="3">
    <source>
        <dbReference type="Proteomes" id="UP000601435"/>
    </source>
</evidence>
<keyword evidence="3" id="KW-1185">Reference proteome</keyword>
<gene>
    <name evidence="2" type="ORF">SNEC2469_LOCUS15970</name>
</gene>
<reference evidence="2" key="1">
    <citation type="submission" date="2021-02" db="EMBL/GenBank/DDBJ databases">
        <authorList>
            <person name="Dougan E. K."/>
            <person name="Rhodes N."/>
            <person name="Thang M."/>
            <person name="Chan C."/>
        </authorList>
    </citation>
    <scope>NUCLEOTIDE SEQUENCE</scope>
</reference>
<comment type="caution">
    <text evidence="2">The sequence shown here is derived from an EMBL/GenBank/DDBJ whole genome shotgun (WGS) entry which is preliminary data.</text>
</comment>
<feature type="region of interest" description="Disordered" evidence="1">
    <location>
        <begin position="228"/>
        <end position="307"/>
    </location>
</feature>
<feature type="compositionally biased region" description="Low complexity" evidence="1">
    <location>
        <begin position="120"/>
        <end position="132"/>
    </location>
</feature>
<feature type="region of interest" description="Disordered" evidence="1">
    <location>
        <begin position="120"/>
        <end position="147"/>
    </location>
</feature>
<protein>
    <submittedName>
        <fullName evidence="2">Uncharacterized protein</fullName>
    </submittedName>
</protein>
<feature type="compositionally biased region" description="Low complexity" evidence="1">
    <location>
        <begin position="69"/>
        <end position="82"/>
    </location>
</feature>
<feature type="compositionally biased region" description="Basic and acidic residues" evidence="1">
    <location>
        <begin position="228"/>
        <end position="274"/>
    </location>
</feature>
<accession>A0A812TVX6</accession>
<dbReference type="OrthoDB" id="447893at2759"/>
<name>A0A812TVX6_9DINO</name>
<evidence type="ECO:0000313" key="2">
    <source>
        <dbReference type="EMBL" id="CAE7553947.1"/>
    </source>
</evidence>